<dbReference type="InterPro" id="IPR001254">
    <property type="entry name" value="Trypsin_dom"/>
</dbReference>
<evidence type="ECO:0000256" key="1">
    <source>
        <dbReference type="ARBA" id="ARBA00023157"/>
    </source>
</evidence>
<keyword evidence="1" id="KW-1015">Disulfide bond</keyword>
<dbReference type="GO" id="GO:0006508">
    <property type="term" value="P:proteolysis"/>
    <property type="evidence" value="ECO:0007669"/>
    <property type="project" value="InterPro"/>
</dbReference>
<dbReference type="PROSITE" id="PS00134">
    <property type="entry name" value="TRYPSIN_HIS"/>
    <property type="match status" value="1"/>
</dbReference>
<evidence type="ECO:0000313" key="4">
    <source>
        <dbReference type="Proteomes" id="UP000694403"/>
    </source>
</evidence>
<dbReference type="InterPro" id="IPR009003">
    <property type="entry name" value="Peptidase_S1_PA"/>
</dbReference>
<dbReference type="Pfam" id="PF00089">
    <property type="entry name" value="Trypsin"/>
    <property type="match status" value="1"/>
</dbReference>
<reference evidence="3" key="2">
    <citation type="submission" date="2025-09" db="UniProtKB">
        <authorList>
            <consortium name="Ensembl"/>
        </authorList>
    </citation>
    <scope>IDENTIFICATION</scope>
</reference>
<evidence type="ECO:0000259" key="2">
    <source>
        <dbReference type="PROSITE" id="PS50240"/>
    </source>
</evidence>
<keyword evidence="4" id="KW-1185">Reference proteome</keyword>
<dbReference type="InterPro" id="IPR018114">
    <property type="entry name" value="TRYPSIN_HIS"/>
</dbReference>
<protein>
    <recommendedName>
        <fullName evidence="2">Peptidase S1 domain-containing protein</fullName>
    </recommendedName>
</protein>
<dbReference type="AlphaFoldDB" id="A0A8C3SHN2"/>
<name>A0A8C3SHN2_CHESE</name>
<dbReference type="PANTHER" id="PTHR24253">
    <property type="entry name" value="TRANSMEMBRANE PROTEASE SERINE"/>
    <property type="match status" value="1"/>
</dbReference>
<sequence length="79" mass="8303">GSACGNHVFLCLCAHDLGCVCFSHLTHPSLSPSHIVGGQNAQNGAWPWQASIRYNGAHICGGSLITGEWVVSAAHCFNQ</sequence>
<accession>A0A8C3SHN2</accession>
<dbReference type="InterPro" id="IPR043504">
    <property type="entry name" value="Peptidase_S1_PA_chymotrypsin"/>
</dbReference>
<evidence type="ECO:0000313" key="3">
    <source>
        <dbReference type="Ensembl" id="ENSCSRP00000012726.1"/>
    </source>
</evidence>
<dbReference type="Ensembl" id="ENSCSRT00000013237.1">
    <property type="protein sequence ID" value="ENSCSRP00000012726.1"/>
    <property type="gene ID" value="ENSCSRG00000009611.1"/>
</dbReference>
<dbReference type="SUPFAM" id="SSF50494">
    <property type="entry name" value="Trypsin-like serine proteases"/>
    <property type="match status" value="1"/>
</dbReference>
<dbReference type="PANTHER" id="PTHR24253:SF153">
    <property type="entry name" value="SERINE PROTEASE HEPSIN"/>
    <property type="match status" value="1"/>
</dbReference>
<dbReference type="PROSITE" id="PS50240">
    <property type="entry name" value="TRYPSIN_DOM"/>
    <property type="match status" value="1"/>
</dbReference>
<dbReference type="Proteomes" id="UP000694403">
    <property type="component" value="Unplaced"/>
</dbReference>
<dbReference type="GO" id="GO:0004252">
    <property type="term" value="F:serine-type endopeptidase activity"/>
    <property type="evidence" value="ECO:0007669"/>
    <property type="project" value="InterPro"/>
</dbReference>
<dbReference type="Gene3D" id="2.40.10.10">
    <property type="entry name" value="Trypsin-like serine proteases"/>
    <property type="match status" value="1"/>
</dbReference>
<reference evidence="3" key="1">
    <citation type="submission" date="2025-08" db="UniProtKB">
        <authorList>
            <consortium name="Ensembl"/>
        </authorList>
    </citation>
    <scope>IDENTIFICATION</scope>
</reference>
<proteinExistence type="predicted"/>
<feature type="domain" description="Peptidase S1" evidence="2">
    <location>
        <begin position="35"/>
        <end position="79"/>
    </location>
</feature>
<organism evidence="3 4">
    <name type="scientific">Chelydra serpentina</name>
    <name type="common">Snapping turtle</name>
    <name type="synonym">Testudo serpentina</name>
    <dbReference type="NCBI Taxonomy" id="8475"/>
    <lineage>
        <taxon>Eukaryota</taxon>
        <taxon>Metazoa</taxon>
        <taxon>Chordata</taxon>
        <taxon>Craniata</taxon>
        <taxon>Vertebrata</taxon>
        <taxon>Euteleostomi</taxon>
        <taxon>Archelosauria</taxon>
        <taxon>Testudinata</taxon>
        <taxon>Testudines</taxon>
        <taxon>Cryptodira</taxon>
        <taxon>Durocryptodira</taxon>
        <taxon>Americhelydia</taxon>
        <taxon>Chelydroidea</taxon>
        <taxon>Chelydridae</taxon>
        <taxon>Chelydra</taxon>
    </lineage>
</organism>